<evidence type="ECO:0000256" key="3">
    <source>
        <dbReference type="ARBA" id="ARBA00023027"/>
    </source>
</evidence>
<dbReference type="InterPro" id="IPR005255">
    <property type="entry name" value="PdxA_fam"/>
</dbReference>
<dbReference type="Proteomes" id="UP000183129">
    <property type="component" value="Unassembled WGS sequence"/>
</dbReference>
<dbReference type="SUPFAM" id="SSF53659">
    <property type="entry name" value="Isocitrate/Isopropylmalate dehydrogenase-like"/>
    <property type="match status" value="1"/>
</dbReference>
<dbReference type="GO" id="GO:0016491">
    <property type="term" value="F:oxidoreductase activity"/>
    <property type="evidence" value="ECO:0007669"/>
    <property type="project" value="UniProtKB-KW"/>
</dbReference>
<keyword evidence="2" id="KW-0560">Oxidoreductase</keyword>
<dbReference type="Pfam" id="PF04166">
    <property type="entry name" value="PdxA"/>
    <property type="match status" value="1"/>
</dbReference>
<dbReference type="Gene3D" id="3.40.718.10">
    <property type="entry name" value="Isopropylmalate Dehydrogenase"/>
    <property type="match status" value="1"/>
</dbReference>
<name>A0A1I2GB93_9SPHI</name>
<dbReference type="AlphaFoldDB" id="A0A1I2GB93"/>
<evidence type="ECO:0000313" key="4">
    <source>
        <dbReference type="EMBL" id="SFF14389.1"/>
    </source>
</evidence>
<dbReference type="GO" id="GO:0051287">
    <property type="term" value="F:NAD binding"/>
    <property type="evidence" value="ECO:0007669"/>
    <property type="project" value="InterPro"/>
</dbReference>
<dbReference type="PANTHER" id="PTHR30004">
    <property type="entry name" value="4-HYDROXYTHREONINE-4-PHOSPHATE DEHYDROGENASE"/>
    <property type="match status" value="1"/>
</dbReference>
<accession>A0A1I2GB93</accession>
<dbReference type="GO" id="GO:0046872">
    <property type="term" value="F:metal ion binding"/>
    <property type="evidence" value="ECO:0007669"/>
    <property type="project" value="UniProtKB-KW"/>
</dbReference>
<dbReference type="STRING" id="34086.SAMN04488084_10479"/>
<reference evidence="4 5" key="1">
    <citation type="submission" date="2016-10" db="EMBL/GenBank/DDBJ databases">
        <authorList>
            <person name="de Groot N.N."/>
        </authorList>
    </citation>
    <scope>NUCLEOTIDE SEQUENCE [LARGE SCALE GENOMIC DNA]</scope>
    <source>
        <strain evidence="4 5">ATCC 51969</strain>
    </source>
</reference>
<protein>
    <submittedName>
        <fullName evidence="4">4-hydroxythreonine-4-phosphate dehydrogenase</fullName>
    </submittedName>
</protein>
<dbReference type="PANTHER" id="PTHR30004:SF6">
    <property type="entry name" value="D-THREONATE 4-PHOSPHATE DEHYDROGENASE"/>
    <property type="match status" value="1"/>
</dbReference>
<evidence type="ECO:0000256" key="2">
    <source>
        <dbReference type="ARBA" id="ARBA00023002"/>
    </source>
</evidence>
<dbReference type="NCBIfam" id="TIGR00557">
    <property type="entry name" value="pdxA"/>
    <property type="match status" value="1"/>
</dbReference>
<organism evidence="4 5">
    <name type="scientific">Pedobacter antarcticus</name>
    <dbReference type="NCBI Taxonomy" id="34086"/>
    <lineage>
        <taxon>Bacteria</taxon>
        <taxon>Pseudomonadati</taxon>
        <taxon>Bacteroidota</taxon>
        <taxon>Sphingobacteriia</taxon>
        <taxon>Sphingobacteriales</taxon>
        <taxon>Sphingobacteriaceae</taxon>
        <taxon>Pedobacter</taxon>
    </lineage>
</organism>
<sequence length="386" mass="42217">MFKISTLCKNHRSCNFFRILRTNFDLSMSNKIKIGISIGDVNGIGLEVILKTLAHQSVLDFCTVIVYGHTKVASYHRKALGLGDFNFQVITDAASANPKKANMINCWEEDVKIELGASTETGGKYALLSLEKATEDLVSGAIDALVTAPINKHNIQSENFQFAGHTEYLQERCGAKDVLMFLVSEEIRVGVVTGHIPVAQIPEKITKEAIVQKLLLINQSLKKDFWIEKPKIAVLGLNPHAGDNGLLGKEEQETIMPAIQTAFDSGVICFGPYPADGFFGSGTYKKFDAVLAMYHDQGLIPFKTISFGHGVNYTAGMKFVRTSPDHGTGYDIAGKNLADPSSFVEAIFAAVDIVRKRREQEALLSNQLRTGGKVIETASDVKDDAN</sequence>
<keyword evidence="3" id="KW-0520">NAD</keyword>
<evidence type="ECO:0000313" key="5">
    <source>
        <dbReference type="Proteomes" id="UP000183129"/>
    </source>
</evidence>
<evidence type="ECO:0000256" key="1">
    <source>
        <dbReference type="ARBA" id="ARBA00022723"/>
    </source>
</evidence>
<proteinExistence type="predicted"/>
<gene>
    <name evidence="4" type="ORF">SAMN03003324_02606</name>
</gene>
<dbReference type="EMBL" id="FONS01000005">
    <property type="protein sequence ID" value="SFF14389.1"/>
    <property type="molecule type" value="Genomic_DNA"/>
</dbReference>
<keyword evidence="1" id="KW-0479">Metal-binding</keyword>